<evidence type="ECO:0000313" key="2">
    <source>
        <dbReference type="Proteomes" id="UP000518300"/>
    </source>
</evidence>
<dbReference type="RefSeq" id="WP_169344764.1">
    <property type="nucleotide sequence ID" value="NZ_JABBJJ010000040.1"/>
</dbReference>
<organism evidence="1 2">
    <name type="scientific">Pyxidicoccus fallax</name>
    <dbReference type="NCBI Taxonomy" id="394095"/>
    <lineage>
        <taxon>Bacteria</taxon>
        <taxon>Pseudomonadati</taxon>
        <taxon>Myxococcota</taxon>
        <taxon>Myxococcia</taxon>
        <taxon>Myxococcales</taxon>
        <taxon>Cystobacterineae</taxon>
        <taxon>Myxococcaceae</taxon>
        <taxon>Pyxidicoccus</taxon>
    </lineage>
</organism>
<dbReference type="AlphaFoldDB" id="A0A848LEY8"/>
<accession>A0A848LEY8</accession>
<proteinExistence type="predicted"/>
<dbReference type="EMBL" id="JABBJJ010000040">
    <property type="protein sequence ID" value="NMO15473.1"/>
    <property type="molecule type" value="Genomic_DNA"/>
</dbReference>
<sequence length="329" mass="38157">MRVEIGLDVLRDKGAWHLLDRLVDCFLEERHAWHFEDEEVLLSSPWLTEEPESRTTHRNVEALQKYLTAIDREPPSHRRHRLFLVITRDPSVSGGIPPETARYVLEEKAYVIVENSGSDGAFLKAMMRAFGRDELAKALKRQWWEIDHAGGKGEIKRRLIELFQKGIPKDRILVFADSDRMFPGHRSETVELLEEISRDHQVGVIVLHKREIENYLPVSALQAARQKNTYRAFLALSVEQRDHYDMKSGFIRDKESERPIIPKEQEALFESLRKRGRHVIEALCGGFGEHAWRLFELKTHLPDENAMRLTCTTNPGEIEAILDRIEGLL</sequence>
<dbReference type="Proteomes" id="UP000518300">
    <property type="component" value="Unassembled WGS sequence"/>
</dbReference>
<protein>
    <submittedName>
        <fullName evidence="1">Uncharacterized protein</fullName>
    </submittedName>
</protein>
<gene>
    <name evidence="1" type="ORF">HG543_11495</name>
</gene>
<comment type="caution">
    <text evidence="1">The sequence shown here is derived from an EMBL/GenBank/DDBJ whole genome shotgun (WGS) entry which is preliminary data.</text>
</comment>
<reference evidence="1 2" key="1">
    <citation type="submission" date="2020-04" db="EMBL/GenBank/DDBJ databases">
        <title>Draft genome of Pyxidicoccus fallax type strain.</title>
        <authorList>
            <person name="Whitworth D.E."/>
        </authorList>
    </citation>
    <scope>NUCLEOTIDE SEQUENCE [LARGE SCALE GENOMIC DNA]</scope>
    <source>
        <strain evidence="1 2">DSM 14698</strain>
    </source>
</reference>
<evidence type="ECO:0000313" key="1">
    <source>
        <dbReference type="EMBL" id="NMO15473.1"/>
    </source>
</evidence>
<keyword evidence="2" id="KW-1185">Reference proteome</keyword>
<name>A0A848LEY8_9BACT</name>